<name>A0A3D9L6F1_MARFU</name>
<sequence>MKHFFPLAALILVFAACSSEVSKEKRPLVDAIQKKVRDIDANHRVSIREDDFHKGDSIYKIRGYFMDDELLKLVGVLHTPRIERDDYFYFDKHEPIFSGHLVVLRDDKLAAEYKYYYGEEGYVDEALFWEDHYQPGKHFPHEHFEEFEPDRDSLRKAEEERLQFFLTKLDLEGFEIRHLNENLEANTER</sequence>
<reference evidence="1 2" key="1">
    <citation type="submission" date="2018-07" db="EMBL/GenBank/DDBJ databases">
        <title>Genomic Encyclopedia of Type Strains, Phase IV (KMG-IV): sequencing the most valuable type-strain genomes for metagenomic binning, comparative biology and taxonomic classification.</title>
        <authorList>
            <person name="Goeker M."/>
        </authorList>
    </citation>
    <scope>NUCLEOTIDE SEQUENCE [LARGE SCALE GENOMIC DNA]</scope>
    <source>
        <strain evidence="1 2">DSM 4134</strain>
    </source>
</reference>
<dbReference type="AlphaFoldDB" id="A0A3D9L6F1"/>
<keyword evidence="2" id="KW-1185">Reference proteome</keyword>
<dbReference type="OrthoDB" id="9834888at2"/>
<dbReference type="EMBL" id="QREG01000007">
    <property type="protein sequence ID" value="RED99748.1"/>
    <property type="molecule type" value="Genomic_DNA"/>
</dbReference>
<organism evidence="1 2">
    <name type="scientific">Marinoscillum furvescens DSM 4134</name>
    <dbReference type="NCBI Taxonomy" id="1122208"/>
    <lineage>
        <taxon>Bacteria</taxon>
        <taxon>Pseudomonadati</taxon>
        <taxon>Bacteroidota</taxon>
        <taxon>Cytophagia</taxon>
        <taxon>Cytophagales</taxon>
        <taxon>Reichenbachiellaceae</taxon>
        <taxon>Marinoscillum</taxon>
    </lineage>
</organism>
<dbReference type="RefSeq" id="WP_115867773.1">
    <property type="nucleotide sequence ID" value="NZ_QREG01000007.1"/>
</dbReference>
<dbReference type="Proteomes" id="UP000256779">
    <property type="component" value="Unassembled WGS sequence"/>
</dbReference>
<evidence type="ECO:0000313" key="1">
    <source>
        <dbReference type="EMBL" id="RED99748.1"/>
    </source>
</evidence>
<evidence type="ECO:0008006" key="3">
    <source>
        <dbReference type="Google" id="ProtNLM"/>
    </source>
</evidence>
<proteinExistence type="predicted"/>
<comment type="caution">
    <text evidence="1">The sequence shown here is derived from an EMBL/GenBank/DDBJ whole genome shotgun (WGS) entry which is preliminary data.</text>
</comment>
<accession>A0A3D9L6F1</accession>
<evidence type="ECO:0000313" key="2">
    <source>
        <dbReference type="Proteomes" id="UP000256779"/>
    </source>
</evidence>
<gene>
    <name evidence="1" type="ORF">C7460_10730</name>
</gene>
<protein>
    <recommendedName>
        <fullName evidence="3">Lipoprotein</fullName>
    </recommendedName>
</protein>
<dbReference type="PROSITE" id="PS51257">
    <property type="entry name" value="PROKAR_LIPOPROTEIN"/>
    <property type="match status" value="1"/>
</dbReference>